<dbReference type="OrthoDB" id="6060890at2759"/>
<keyword evidence="4" id="KW-1185">Reference proteome</keyword>
<feature type="region of interest" description="Disordered" evidence="1">
    <location>
        <begin position="1"/>
        <end position="97"/>
    </location>
</feature>
<name>A0A226E662_FOLCA</name>
<comment type="caution">
    <text evidence="3">The sequence shown here is derived from an EMBL/GenBank/DDBJ whole genome shotgun (WGS) entry which is preliminary data.</text>
</comment>
<dbReference type="PANTHER" id="PTHR22198:SF1">
    <property type="entry name" value="FERM DOMAIN-CONTAINING PROTEIN"/>
    <property type="match status" value="1"/>
</dbReference>
<dbReference type="AlphaFoldDB" id="A0A226E662"/>
<dbReference type="InterPro" id="IPR055577">
    <property type="entry name" value="DUF7153"/>
</dbReference>
<proteinExistence type="predicted"/>
<sequence length="464" mass="49975">MMMFNKWKSKGESNGGGAVVDADGDHRGYRTHLIFAGKRDPEAPSGPSGASQSGSHFYGGHSSSHSLSHSNHPFAQAQQIRQPPHEPAARRKGSRPPNLQVEEELYARGANKQVSFGGGGGSNAWGGGGGPGGAVPSSSSGGQPHMAYQGPPTYYNGHGGAPTTGVFEDPTGKPGMLEVVAGLSRDCFIIPLACVDRFLPAGLTLPELQSRSNNNSSSSSGAGTPLNVLEVADPQLAVVVHLMTPLIPLSQPLDSPTNHPERVQRTLAMELIERAKLERQASHGLLLASMENSSDFPLMALYVVPKLRTDATDFLETARKNALDVFDPPTIGHCGDNFFHLCREVATIARPPTEHNGGKKTKANATGYIVSIFRVFDGDDREKLERNWLYWTGARTLYRHLPKSVGLRRITLHKSAALRGDKLYLLLCECSNFLENVNSAAQLLPALRARLCGYTGIYRIAHAF</sequence>
<accession>A0A226E662</accession>
<evidence type="ECO:0000313" key="4">
    <source>
        <dbReference type="Proteomes" id="UP000198287"/>
    </source>
</evidence>
<dbReference type="EMBL" id="LNIX01000006">
    <property type="protein sequence ID" value="OXA52818.1"/>
    <property type="molecule type" value="Genomic_DNA"/>
</dbReference>
<dbReference type="Proteomes" id="UP000198287">
    <property type="component" value="Unassembled WGS sequence"/>
</dbReference>
<feature type="domain" description="DUF7153" evidence="2">
    <location>
        <begin position="282"/>
        <end position="459"/>
    </location>
</feature>
<evidence type="ECO:0000256" key="1">
    <source>
        <dbReference type="SAM" id="MobiDB-lite"/>
    </source>
</evidence>
<feature type="compositionally biased region" description="Low complexity" evidence="1">
    <location>
        <begin position="43"/>
        <end position="72"/>
    </location>
</feature>
<gene>
    <name evidence="3" type="ORF">Fcan01_12143</name>
</gene>
<organism evidence="3 4">
    <name type="scientific">Folsomia candida</name>
    <name type="common">Springtail</name>
    <dbReference type="NCBI Taxonomy" id="158441"/>
    <lineage>
        <taxon>Eukaryota</taxon>
        <taxon>Metazoa</taxon>
        <taxon>Ecdysozoa</taxon>
        <taxon>Arthropoda</taxon>
        <taxon>Hexapoda</taxon>
        <taxon>Collembola</taxon>
        <taxon>Entomobryomorpha</taxon>
        <taxon>Isotomoidea</taxon>
        <taxon>Isotomidae</taxon>
        <taxon>Proisotominae</taxon>
        <taxon>Folsomia</taxon>
    </lineage>
</organism>
<feature type="region of interest" description="Disordered" evidence="1">
    <location>
        <begin position="117"/>
        <end position="152"/>
    </location>
</feature>
<dbReference type="PANTHER" id="PTHR22198">
    <property type="entry name" value="FERM DOMAIN-CONTAINING PROTEIN"/>
    <property type="match status" value="1"/>
</dbReference>
<dbReference type="Pfam" id="PF23672">
    <property type="entry name" value="DUF7153"/>
    <property type="match status" value="1"/>
</dbReference>
<feature type="compositionally biased region" description="Gly residues" evidence="1">
    <location>
        <begin position="117"/>
        <end position="133"/>
    </location>
</feature>
<reference evidence="3 4" key="1">
    <citation type="submission" date="2015-12" db="EMBL/GenBank/DDBJ databases">
        <title>The genome of Folsomia candida.</title>
        <authorList>
            <person name="Faddeeva A."/>
            <person name="Derks M.F."/>
            <person name="Anvar Y."/>
            <person name="Smit S."/>
            <person name="Van Straalen N."/>
            <person name="Roelofs D."/>
        </authorList>
    </citation>
    <scope>NUCLEOTIDE SEQUENCE [LARGE SCALE GENOMIC DNA]</scope>
    <source>
        <strain evidence="3 4">VU population</strain>
        <tissue evidence="3">Whole body</tissue>
    </source>
</reference>
<evidence type="ECO:0000259" key="2">
    <source>
        <dbReference type="Pfam" id="PF23672"/>
    </source>
</evidence>
<protein>
    <recommendedName>
        <fullName evidence="2">DUF7153 domain-containing protein</fullName>
    </recommendedName>
</protein>
<evidence type="ECO:0000313" key="3">
    <source>
        <dbReference type="EMBL" id="OXA52818.1"/>
    </source>
</evidence>